<dbReference type="Gene3D" id="3.30.110.170">
    <property type="entry name" value="Protein of unknown function (DUF541), domain 1"/>
    <property type="match status" value="1"/>
</dbReference>
<dbReference type="GO" id="GO:0006974">
    <property type="term" value="P:DNA damage response"/>
    <property type="evidence" value="ECO:0007669"/>
    <property type="project" value="TreeGrafter"/>
</dbReference>
<dbReference type="InterPro" id="IPR052022">
    <property type="entry name" value="26kDa_periplasmic_antigen"/>
</dbReference>
<dbReference type="Pfam" id="PF04402">
    <property type="entry name" value="SIMPL"/>
    <property type="match status" value="1"/>
</dbReference>
<feature type="region of interest" description="Disordered" evidence="1">
    <location>
        <begin position="208"/>
        <end position="233"/>
    </location>
</feature>
<dbReference type="PANTHER" id="PTHR34387:SF1">
    <property type="entry name" value="PERIPLASMIC IMMUNOGENIC PROTEIN"/>
    <property type="match status" value="1"/>
</dbReference>
<evidence type="ECO:0000256" key="1">
    <source>
        <dbReference type="SAM" id="MobiDB-lite"/>
    </source>
</evidence>
<accession>A0A6J7IXR0</accession>
<dbReference type="PROSITE" id="PS51257">
    <property type="entry name" value="PROKAR_LIPOPROTEIN"/>
    <property type="match status" value="1"/>
</dbReference>
<dbReference type="InterPro" id="IPR007497">
    <property type="entry name" value="SIMPL/DUF541"/>
</dbReference>
<sequence>MHYWSMRRRTLPALALILAGTVALLSACAPTTTVTAPGGVAARTVSVAATGTAEATPDAARASITVESTDPSSAQVAQAAAAEATTLALDELKAAGVDAKDIATQAISVGPLYDYTSEGGQTLIGYRASQTLTVTLRDLATAGATLDAVVKAGGNSVRIDSLEPFVTDPAAATEKARAQAVDIARAQAEQYAQLLGFTLGPVATVSEATSNGPMPQGAYAEAAPSADKDVPTPIEAGTTEVTVTLNVAWLIED</sequence>
<dbReference type="Gene3D" id="3.30.70.2970">
    <property type="entry name" value="Protein of unknown function (DUF541), domain 2"/>
    <property type="match status" value="1"/>
</dbReference>
<dbReference type="AlphaFoldDB" id="A0A6J7IXR0"/>
<reference evidence="2" key="1">
    <citation type="submission" date="2020-05" db="EMBL/GenBank/DDBJ databases">
        <authorList>
            <person name="Chiriac C."/>
            <person name="Salcher M."/>
            <person name="Ghai R."/>
            <person name="Kavagutti S V."/>
        </authorList>
    </citation>
    <scope>NUCLEOTIDE SEQUENCE</scope>
</reference>
<dbReference type="PANTHER" id="PTHR34387">
    <property type="entry name" value="SLR1258 PROTEIN"/>
    <property type="match status" value="1"/>
</dbReference>
<gene>
    <name evidence="2" type="ORF">UFOPK3772_00547</name>
</gene>
<dbReference type="EMBL" id="CAFBNE010000011">
    <property type="protein sequence ID" value="CAB4935639.1"/>
    <property type="molecule type" value="Genomic_DNA"/>
</dbReference>
<proteinExistence type="predicted"/>
<organism evidence="2">
    <name type="scientific">freshwater metagenome</name>
    <dbReference type="NCBI Taxonomy" id="449393"/>
    <lineage>
        <taxon>unclassified sequences</taxon>
        <taxon>metagenomes</taxon>
        <taxon>ecological metagenomes</taxon>
    </lineage>
</organism>
<protein>
    <submittedName>
        <fullName evidence="2">Unannotated protein</fullName>
    </submittedName>
</protein>
<name>A0A6J7IXR0_9ZZZZ</name>
<evidence type="ECO:0000313" key="2">
    <source>
        <dbReference type="EMBL" id="CAB4935639.1"/>
    </source>
</evidence>